<dbReference type="Gene3D" id="3.30.70.260">
    <property type="match status" value="1"/>
</dbReference>
<organism evidence="1 2">
    <name type="scientific">Clostridium oceanicum</name>
    <dbReference type="NCBI Taxonomy" id="1543"/>
    <lineage>
        <taxon>Bacteria</taxon>
        <taxon>Bacillati</taxon>
        <taxon>Bacillota</taxon>
        <taxon>Clostridia</taxon>
        <taxon>Eubacteriales</taxon>
        <taxon>Clostridiaceae</taxon>
        <taxon>Clostridium</taxon>
    </lineage>
</organism>
<dbReference type="Proteomes" id="UP001501510">
    <property type="component" value="Unassembled WGS sequence"/>
</dbReference>
<keyword evidence="2" id="KW-1185">Reference proteome</keyword>
<comment type="caution">
    <text evidence="1">The sequence shown here is derived from an EMBL/GenBank/DDBJ whole genome shotgun (WGS) entry which is preliminary data.</text>
</comment>
<accession>A0ABP3UT22</accession>
<reference evidence="2" key="1">
    <citation type="journal article" date="2019" name="Int. J. Syst. Evol. Microbiol.">
        <title>The Global Catalogue of Microorganisms (GCM) 10K type strain sequencing project: providing services to taxonomists for standard genome sequencing and annotation.</title>
        <authorList>
            <consortium name="The Broad Institute Genomics Platform"/>
            <consortium name="The Broad Institute Genome Sequencing Center for Infectious Disease"/>
            <person name="Wu L."/>
            <person name="Ma J."/>
        </authorList>
    </citation>
    <scope>NUCLEOTIDE SEQUENCE [LARGE SCALE GENOMIC DNA]</scope>
    <source>
        <strain evidence="2">JCM 1407</strain>
    </source>
</reference>
<protein>
    <submittedName>
        <fullName evidence="1">ACT domain-containing protein</fullName>
    </submittedName>
</protein>
<evidence type="ECO:0000313" key="1">
    <source>
        <dbReference type="EMBL" id="GAA0740971.1"/>
    </source>
</evidence>
<sequence>MNMVCAKLNQGIDSFVRVSNFLRRKEINIREINMQVQENNDVHLNITFQEDCSMKNVLNYISKLQDVYEVKVSS</sequence>
<dbReference type="InterPro" id="IPR045865">
    <property type="entry name" value="ACT-like_dom_sf"/>
</dbReference>
<gene>
    <name evidence="1" type="ORF">GCM10008906_21540</name>
</gene>
<dbReference type="SUPFAM" id="SSF55021">
    <property type="entry name" value="ACT-like"/>
    <property type="match status" value="1"/>
</dbReference>
<evidence type="ECO:0000313" key="2">
    <source>
        <dbReference type="Proteomes" id="UP001501510"/>
    </source>
</evidence>
<proteinExistence type="predicted"/>
<dbReference type="Pfam" id="PF13710">
    <property type="entry name" value="ACT_5"/>
    <property type="match status" value="1"/>
</dbReference>
<dbReference type="EMBL" id="BAAACG010000010">
    <property type="protein sequence ID" value="GAA0740971.1"/>
    <property type="molecule type" value="Genomic_DNA"/>
</dbReference>
<name>A0ABP3UT22_9CLOT</name>
<dbReference type="RefSeq" id="WP_343761583.1">
    <property type="nucleotide sequence ID" value="NZ_BAAACG010000010.1"/>
</dbReference>